<dbReference type="EMBL" id="BAAATD010000018">
    <property type="protein sequence ID" value="GAA2633732.1"/>
    <property type="molecule type" value="Genomic_DNA"/>
</dbReference>
<feature type="transmembrane region" description="Helical" evidence="1">
    <location>
        <begin position="88"/>
        <end position="109"/>
    </location>
</feature>
<evidence type="ECO:0000313" key="3">
    <source>
        <dbReference type="Proteomes" id="UP001501509"/>
    </source>
</evidence>
<proteinExistence type="predicted"/>
<keyword evidence="3" id="KW-1185">Reference proteome</keyword>
<comment type="caution">
    <text evidence="2">The sequence shown here is derived from an EMBL/GenBank/DDBJ whole genome shotgun (WGS) entry which is preliminary data.</text>
</comment>
<reference evidence="3" key="1">
    <citation type="journal article" date="2019" name="Int. J. Syst. Evol. Microbiol.">
        <title>The Global Catalogue of Microorganisms (GCM) 10K type strain sequencing project: providing services to taxonomists for standard genome sequencing and annotation.</title>
        <authorList>
            <consortium name="The Broad Institute Genomics Platform"/>
            <consortium name="The Broad Institute Genome Sequencing Center for Infectious Disease"/>
            <person name="Wu L."/>
            <person name="Ma J."/>
        </authorList>
    </citation>
    <scope>NUCLEOTIDE SEQUENCE [LARGE SCALE GENOMIC DNA]</scope>
    <source>
        <strain evidence="3">JCM 6833</strain>
    </source>
</reference>
<keyword evidence="1" id="KW-1133">Transmembrane helix</keyword>
<gene>
    <name evidence="2" type="ORF">GCM10010411_85460</name>
</gene>
<keyword evidence="1" id="KW-0812">Transmembrane</keyword>
<keyword evidence="1" id="KW-0472">Membrane</keyword>
<organism evidence="2 3">
    <name type="scientific">Actinomadura fulvescens</name>
    <dbReference type="NCBI Taxonomy" id="46160"/>
    <lineage>
        <taxon>Bacteria</taxon>
        <taxon>Bacillati</taxon>
        <taxon>Actinomycetota</taxon>
        <taxon>Actinomycetes</taxon>
        <taxon>Streptosporangiales</taxon>
        <taxon>Thermomonosporaceae</taxon>
        <taxon>Actinomadura</taxon>
    </lineage>
</organism>
<evidence type="ECO:0000256" key="1">
    <source>
        <dbReference type="SAM" id="Phobius"/>
    </source>
</evidence>
<dbReference type="Proteomes" id="UP001501509">
    <property type="component" value="Unassembled WGS sequence"/>
</dbReference>
<sequence length="120" mass="11635">MAAAHAGEGNAVTSARAGPGKPVLAAASGTCGHLAAITIMTTNPHAHGAQKPFGGAGARSVELMCAGGSAGHSTGHSPARSTAPQEGWGAMILAGAGTVLVAGLGTTAWRARRRRTGSDV</sequence>
<evidence type="ECO:0000313" key="2">
    <source>
        <dbReference type="EMBL" id="GAA2633732.1"/>
    </source>
</evidence>
<protein>
    <submittedName>
        <fullName evidence="2">Uncharacterized protein</fullName>
    </submittedName>
</protein>
<name>A0ABP6D6W6_9ACTN</name>
<accession>A0ABP6D6W6</accession>